<evidence type="ECO:0000256" key="1">
    <source>
        <dbReference type="ARBA" id="ARBA00006484"/>
    </source>
</evidence>
<reference evidence="4 5" key="1">
    <citation type="submission" date="2014-02" db="EMBL/GenBank/DDBJ databases">
        <title>Draft genome sequence of Lysinibacillus sinduriensis JCM 15800.</title>
        <authorList>
            <person name="Zhang F."/>
            <person name="Wang G."/>
            <person name="Zhang L."/>
        </authorList>
    </citation>
    <scope>NUCLEOTIDE SEQUENCE [LARGE SCALE GENOMIC DNA]</scope>
    <source>
        <strain evidence="4 5">JCM 15800</strain>
    </source>
</reference>
<dbReference type="SUPFAM" id="SSF51735">
    <property type="entry name" value="NAD(P)-binding Rossmann-fold domains"/>
    <property type="match status" value="1"/>
</dbReference>
<evidence type="ECO:0000259" key="3">
    <source>
        <dbReference type="SMART" id="SM00822"/>
    </source>
</evidence>
<dbReference type="FunFam" id="3.40.50.720:FF:000173">
    <property type="entry name" value="3-oxoacyl-[acyl-carrier protein] reductase"/>
    <property type="match status" value="1"/>
</dbReference>
<evidence type="ECO:0000313" key="5">
    <source>
        <dbReference type="Proteomes" id="UP000030408"/>
    </source>
</evidence>
<dbReference type="PANTHER" id="PTHR42760">
    <property type="entry name" value="SHORT-CHAIN DEHYDROGENASES/REDUCTASES FAMILY MEMBER"/>
    <property type="match status" value="1"/>
</dbReference>
<dbReference type="SMART" id="SM00822">
    <property type="entry name" value="PKS_KR"/>
    <property type="match status" value="1"/>
</dbReference>
<gene>
    <name evidence="4" type="ORF">CD33_06310</name>
</gene>
<evidence type="ECO:0000256" key="2">
    <source>
        <dbReference type="ARBA" id="ARBA00023002"/>
    </source>
</evidence>
<proteinExistence type="inferred from homology"/>
<organism evidence="4 5">
    <name type="scientific">Ureibacillus sinduriensis BLB-1 = JCM 15800</name>
    <dbReference type="NCBI Taxonomy" id="1384057"/>
    <lineage>
        <taxon>Bacteria</taxon>
        <taxon>Bacillati</taxon>
        <taxon>Bacillota</taxon>
        <taxon>Bacilli</taxon>
        <taxon>Bacillales</taxon>
        <taxon>Caryophanaceae</taxon>
        <taxon>Ureibacillus</taxon>
    </lineage>
</organism>
<dbReference type="InterPro" id="IPR036291">
    <property type="entry name" value="NAD(P)-bd_dom_sf"/>
</dbReference>
<comment type="caution">
    <text evidence="4">The sequence shown here is derived from an EMBL/GenBank/DDBJ whole genome shotgun (WGS) entry which is preliminary data.</text>
</comment>
<feature type="domain" description="Ketoreductase" evidence="3">
    <location>
        <begin position="7"/>
        <end position="187"/>
    </location>
</feature>
<comment type="similarity">
    <text evidence="1">Belongs to the short-chain dehydrogenases/reductases (SDR) family.</text>
</comment>
<name>A0A0A3HVK4_9BACL</name>
<protein>
    <submittedName>
        <fullName evidence="4">3-oxoacyl-ACP reductase</fullName>
    </submittedName>
</protein>
<dbReference type="GO" id="GO:0048038">
    <property type="term" value="F:quinone binding"/>
    <property type="evidence" value="ECO:0007669"/>
    <property type="project" value="TreeGrafter"/>
</dbReference>
<dbReference type="AlphaFoldDB" id="A0A0A3HVK4"/>
<dbReference type="GO" id="GO:0016616">
    <property type="term" value="F:oxidoreductase activity, acting on the CH-OH group of donors, NAD or NADP as acceptor"/>
    <property type="evidence" value="ECO:0007669"/>
    <property type="project" value="UniProtKB-ARBA"/>
</dbReference>
<dbReference type="InterPro" id="IPR057326">
    <property type="entry name" value="KR_dom"/>
</dbReference>
<dbReference type="Pfam" id="PF13561">
    <property type="entry name" value="adh_short_C2"/>
    <property type="match status" value="1"/>
</dbReference>
<accession>A0A0A3HVK4</accession>
<dbReference type="eggNOG" id="COG1028">
    <property type="taxonomic scope" value="Bacteria"/>
</dbReference>
<keyword evidence="5" id="KW-1185">Reference proteome</keyword>
<dbReference type="GO" id="GO:0006633">
    <property type="term" value="P:fatty acid biosynthetic process"/>
    <property type="evidence" value="ECO:0007669"/>
    <property type="project" value="TreeGrafter"/>
</dbReference>
<dbReference type="Gene3D" id="3.40.50.720">
    <property type="entry name" value="NAD(P)-binding Rossmann-like Domain"/>
    <property type="match status" value="1"/>
</dbReference>
<dbReference type="NCBIfam" id="NF005559">
    <property type="entry name" value="PRK07231.1"/>
    <property type="match status" value="1"/>
</dbReference>
<dbReference type="PRINTS" id="PR00081">
    <property type="entry name" value="GDHRDH"/>
</dbReference>
<dbReference type="Proteomes" id="UP000030408">
    <property type="component" value="Unassembled WGS sequence"/>
</dbReference>
<dbReference type="InterPro" id="IPR002347">
    <property type="entry name" value="SDR_fam"/>
</dbReference>
<dbReference type="PRINTS" id="PR00080">
    <property type="entry name" value="SDRFAMILY"/>
</dbReference>
<dbReference type="EMBL" id="JPVO01000045">
    <property type="protein sequence ID" value="KGR76479.1"/>
    <property type="molecule type" value="Genomic_DNA"/>
</dbReference>
<dbReference type="PANTHER" id="PTHR42760:SF133">
    <property type="entry name" value="3-OXOACYL-[ACYL-CARRIER-PROTEIN] REDUCTASE"/>
    <property type="match status" value="1"/>
</dbReference>
<sequence length="248" mass="26907">MRIVSNKSIFITGATRGIGYATAIQAAKQGWTVIINGREEERLNEVKQELVSSYDVDVHTLIYDVTDNNSIKNAFVWIKKNIGHLDVLVNNAGVLDDALLGMINQKQVSNTIAINIEAVIYHMQYASRLMMKQKFGSIVNVSSIIGRTGNAGQTVYGASKAAVIGATYSAAKELAPYNIRVNAVAPGFIETDMTKQLSEEKFAQRLSEIKMGRIGKAEEVANTILFLASDLSSYVTGQVIGVDGGMVI</sequence>
<dbReference type="STRING" id="1384057.CD33_06310"/>
<evidence type="ECO:0000313" key="4">
    <source>
        <dbReference type="EMBL" id="KGR76479.1"/>
    </source>
</evidence>
<keyword evidence="2" id="KW-0560">Oxidoreductase</keyword>